<dbReference type="EnsemblPlants" id="TuG1812G0700004866.01.T01">
    <property type="protein sequence ID" value="TuG1812G0700004866.01.T01"/>
    <property type="gene ID" value="TuG1812G0700004866.01"/>
</dbReference>
<proteinExistence type="predicted"/>
<reference evidence="2" key="1">
    <citation type="journal article" date="2013" name="Nature">
        <title>Draft genome of the wheat A-genome progenitor Triticum urartu.</title>
        <authorList>
            <person name="Ling H.Q."/>
            <person name="Zhao S."/>
            <person name="Liu D."/>
            <person name="Wang J."/>
            <person name="Sun H."/>
            <person name="Zhang C."/>
            <person name="Fan H."/>
            <person name="Li D."/>
            <person name="Dong L."/>
            <person name="Tao Y."/>
            <person name="Gao C."/>
            <person name="Wu H."/>
            <person name="Li Y."/>
            <person name="Cui Y."/>
            <person name="Guo X."/>
            <person name="Zheng S."/>
            <person name="Wang B."/>
            <person name="Yu K."/>
            <person name="Liang Q."/>
            <person name="Yang W."/>
            <person name="Lou X."/>
            <person name="Chen J."/>
            <person name="Feng M."/>
            <person name="Jian J."/>
            <person name="Zhang X."/>
            <person name="Luo G."/>
            <person name="Jiang Y."/>
            <person name="Liu J."/>
            <person name="Wang Z."/>
            <person name="Sha Y."/>
            <person name="Zhang B."/>
            <person name="Wu H."/>
            <person name="Tang D."/>
            <person name="Shen Q."/>
            <person name="Xue P."/>
            <person name="Zou S."/>
            <person name="Wang X."/>
            <person name="Liu X."/>
            <person name="Wang F."/>
            <person name="Yang Y."/>
            <person name="An X."/>
            <person name="Dong Z."/>
            <person name="Zhang K."/>
            <person name="Zhang X."/>
            <person name="Luo M.C."/>
            <person name="Dvorak J."/>
            <person name="Tong Y."/>
            <person name="Wang J."/>
            <person name="Yang H."/>
            <person name="Li Z."/>
            <person name="Wang D."/>
            <person name="Zhang A."/>
            <person name="Wang J."/>
        </authorList>
    </citation>
    <scope>NUCLEOTIDE SEQUENCE</scope>
    <source>
        <strain evidence="2">cv. G1812</strain>
    </source>
</reference>
<reference evidence="1" key="3">
    <citation type="submission" date="2022-06" db="UniProtKB">
        <authorList>
            <consortium name="EnsemblPlants"/>
        </authorList>
    </citation>
    <scope>IDENTIFICATION</scope>
</reference>
<protein>
    <submittedName>
        <fullName evidence="1">Uncharacterized protein</fullName>
    </submittedName>
</protein>
<name>A0A8R7R308_TRIUA</name>
<accession>A0A8R7R308</accession>
<organism evidence="1 2">
    <name type="scientific">Triticum urartu</name>
    <name type="common">Red wild einkorn</name>
    <name type="synonym">Crithodium urartu</name>
    <dbReference type="NCBI Taxonomy" id="4572"/>
    <lineage>
        <taxon>Eukaryota</taxon>
        <taxon>Viridiplantae</taxon>
        <taxon>Streptophyta</taxon>
        <taxon>Embryophyta</taxon>
        <taxon>Tracheophyta</taxon>
        <taxon>Spermatophyta</taxon>
        <taxon>Magnoliopsida</taxon>
        <taxon>Liliopsida</taxon>
        <taxon>Poales</taxon>
        <taxon>Poaceae</taxon>
        <taxon>BOP clade</taxon>
        <taxon>Pooideae</taxon>
        <taxon>Triticodae</taxon>
        <taxon>Triticeae</taxon>
        <taxon>Triticinae</taxon>
        <taxon>Triticum</taxon>
    </lineage>
</organism>
<dbReference type="Proteomes" id="UP000015106">
    <property type="component" value="Chromosome 7"/>
</dbReference>
<dbReference type="PANTHER" id="PTHR18868">
    <property type="entry name" value="OS07G0665300 PROTEIN-RELATED"/>
    <property type="match status" value="1"/>
</dbReference>
<dbReference type="SUPFAM" id="SSF50494">
    <property type="entry name" value="Trypsin-like serine proteases"/>
    <property type="match status" value="1"/>
</dbReference>
<dbReference type="Gramene" id="TuG1812G0700004866.01.T01">
    <property type="protein sequence ID" value="TuG1812G0700004866.01.T01"/>
    <property type="gene ID" value="TuG1812G0700004866.01"/>
</dbReference>
<evidence type="ECO:0000313" key="1">
    <source>
        <dbReference type="EnsemblPlants" id="TuG1812G0700004866.01.T01"/>
    </source>
</evidence>
<evidence type="ECO:0000313" key="2">
    <source>
        <dbReference type="Proteomes" id="UP000015106"/>
    </source>
</evidence>
<dbReference type="InterPro" id="IPR009003">
    <property type="entry name" value="Peptidase_S1_PA"/>
</dbReference>
<keyword evidence="2" id="KW-1185">Reference proteome</keyword>
<sequence length="152" mass="17469">MPPPLVLEFDSELLDHFEEQFGELCAWKGYPSDVIPCRSVEFCIWKSLRTKVVSDISRRVVSLSSFDAGYSRYFSCTGLFIKWPGSRGTRSVILTSASLVRSRRNVDNIDNDLRIEVLLPPKQRANGRLEFYNLNYNIAIVSVEKSFRCIRP</sequence>
<reference evidence="1" key="2">
    <citation type="submission" date="2018-03" db="EMBL/GenBank/DDBJ databases">
        <title>The Triticum urartu genome reveals the dynamic nature of wheat genome evolution.</title>
        <authorList>
            <person name="Ling H."/>
            <person name="Ma B."/>
            <person name="Shi X."/>
            <person name="Liu H."/>
            <person name="Dong L."/>
            <person name="Sun H."/>
            <person name="Cao Y."/>
            <person name="Gao Q."/>
            <person name="Zheng S."/>
            <person name="Li Y."/>
            <person name="Yu Y."/>
            <person name="Du H."/>
            <person name="Qi M."/>
            <person name="Li Y."/>
            <person name="Yu H."/>
            <person name="Cui Y."/>
            <person name="Wang N."/>
            <person name="Chen C."/>
            <person name="Wu H."/>
            <person name="Zhao Y."/>
            <person name="Zhang J."/>
            <person name="Li Y."/>
            <person name="Zhou W."/>
            <person name="Zhang B."/>
            <person name="Hu W."/>
            <person name="Eijk M."/>
            <person name="Tang J."/>
            <person name="Witsenboer H."/>
            <person name="Zhao S."/>
            <person name="Li Z."/>
            <person name="Zhang A."/>
            <person name="Wang D."/>
            <person name="Liang C."/>
        </authorList>
    </citation>
    <scope>NUCLEOTIDE SEQUENCE [LARGE SCALE GENOMIC DNA]</scope>
    <source>
        <strain evidence="1">cv. G1812</strain>
    </source>
</reference>
<dbReference type="AlphaFoldDB" id="A0A8R7R308"/>
<dbReference type="PANTHER" id="PTHR18868:SF28">
    <property type="entry name" value="PEPTIDASE S1 DOMAIN-CONTAINING PROTEIN"/>
    <property type="match status" value="1"/>
</dbReference>